<name>A0A183D8U0_9BILA</name>
<proteinExistence type="predicted"/>
<evidence type="ECO:0000313" key="3">
    <source>
        <dbReference type="WBParaSite" id="GPUH_0000513801-mRNA-1"/>
    </source>
</evidence>
<dbReference type="EMBL" id="UYRT01010462">
    <property type="protein sequence ID" value="VDK49209.1"/>
    <property type="molecule type" value="Genomic_DNA"/>
</dbReference>
<dbReference type="AlphaFoldDB" id="A0A183D8U0"/>
<dbReference type="WBParaSite" id="GPUH_0000513801-mRNA-1">
    <property type="protein sequence ID" value="GPUH_0000513801-mRNA-1"/>
    <property type="gene ID" value="GPUH_0000513801"/>
</dbReference>
<sequence length="93" mass="10550">MVQRQHRKTIACFYVDAGKLLVSGQDEACCAFTLVDGVLIKHGYVPNFMFITRVTLKMAVCAAVIAHSKHLLSRNCENTWNYMGKNLQYQLLL</sequence>
<evidence type="ECO:0000313" key="1">
    <source>
        <dbReference type="EMBL" id="VDK49209.1"/>
    </source>
</evidence>
<gene>
    <name evidence="1" type="ORF">GPUH_LOCUS5131</name>
</gene>
<reference evidence="3" key="1">
    <citation type="submission" date="2016-06" db="UniProtKB">
        <authorList>
            <consortium name="WormBaseParasite"/>
        </authorList>
    </citation>
    <scope>IDENTIFICATION</scope>
</reference>
<organism evidence="3">
    <name type="scientific">Gongylonema pulchrum</name>
    <dbReference type="NCBI Taxonomy" id="637853"/>
    <lineage>
        <taxon>Eukaryota</taxon>
        <taxon>Metazoa</taxon>
        <taxon>Ecdysozoa</taxon>
        <taxon>Nematoda</taxon>
        <taxon>Chromadorea</taxon>
        <taxon>Rhabditida</taxon>
        <taxon>Spirurina</taxon>
        <taxon>Spiruromorpha</taxon>
        <taxon>Spiruroidea</taxon>
        <taxon>Gongylonematidae</taxon>
        <taxon>Gongylonema</taxon>
    </lineage>
</organism>
<reference evidence="1 2" key="2">
    <citation type="submission" date="2018-11" db="EMBL/GenBank/DDBJ databases">
        <authorList>
            <consortium name="Pathogen Informatics"/>
        </authorList>
    </citation>
    <scope>NUCLEOTIDE SEQUENCE [LARGE SCALE GENOMIC DNA]</scope>
</reference>
<evidence type="ECO:0000313" key="2">
    <source>
        <dbReference type="Proteomes" id="UP000271098"/>
    </source>
</evidence>
<protein>
    <submittedName>
        <fullName evidence="3">Profilin</fullName>
    </submittedName>
</protein>
<dbReference type="Proteomes" id="UP000271098">
    <property type="component" value="Unassembled WGS sequence"/>
</dbReference>
<keyword evidence="2" id="KW-1185">Reference proteome</keyword>
<accession>A0A183D8U0</accession>